<accession>A0ABY6MNJ3</accession>
<name>A0ABY6MNJ3_9BURK</name>
<dbReference type="EMBL" id="CP110257">
    <property type="protein sequence ID" value="UZD54077.1"/>
    <property type="molecule type" value="Genomic_DNA"/>
</dbReference>
<proteinExistence type="predicted"/>
<dbReference type="PANTHER" id="PTHR30336">
    <property type="entry name" value="INNER MEMBRANE PROTEIN, PROBABLE PERMEASE"/>
    <property type="match status" value="1"/>
</dbReference>
<dbReference type="InterPro" id="IPR003848">
    <property type="entry name" value="DUF218"/>
</dbReference>
<feature type="transmembrane region" description="Helical" evidence="1">
    <location>
        <begin position="41"/>
        <end position="63"/>
    </location>
</feature>
<dbReference type="Gene3D" id="3.40.50.620">
    <property type="entry name" value="HUPs"/>
    <property type="match status" value="1"/>
</dbReference>
<organism evidence="3 4">
    <name type="scientific">Caldimonas aquatica</name>
    <dbReference type="NCBI Taxonomy" id="376175"/>
    <lineage>
        <taxon>Bacteria</taxon>
        <taxon>Pseudomonadati</taxon>
        <taxon>Pseudomonadota</taxon>
        <taxon>Betaproteobacteria</taxon>
        <taxon>Burkholderiales</taxon>
        <taxon>Sphaerotilaceae</taxon>
        <taxon>Caldimonas</taxon>
    </lineage>
</organism>
<keyword evidence="1" id="KW-1133">Transmembrane helix</keyword>
<gene>
    <name evidence="3" type="ORF">OMP39_10345</name>
</gene>
<keyword evidence="1" id="KW-0812">Transmembrane</keyword>
<feature type="domain" description="DUF218" evidence="2">
    <location>
        <begin position="97"/>
        <end position="263"/>
    </location>
</feature>
<keyword evidence="1" id="KW-0472">Membrane</keyword>
<dbReference type="InterPro" id="IPR051599">
    <property type="entry name" value="Cell_Envelope_Assoc"/>
</dbReference>
<dbReference type="InterPro" id="IPR014729">
    <property type="entry name" value="Rossmann-like_a/b/a_fold"/>
</dbReference>
<evidence type="ECO:0000256" key="1">
    <source>
        <dbReference type="SAM" id="Phobius"/>
    </source>
</evidence>
<feature type="transmembrane region" description="Helical" evidence="1">
    <location>
        <begin position="12"/>
        <end position="34"/>
    </location>
</feature>
<dbReference type="Proteomes" id="UP001163266">
    <property type="component" value="Chromosome"/>
</dbReference>
<dbReference type="CDD" id="cd06259">
    <property type="entry name" value="YdcF-like"/>
    <property type="match status" value="1"/>
</dbReference>
<protein>
    <submittedName>
        <fullName evidence="3">YdcF family protein</fullName>
    </submittedName>
</protein>
<reference evidence="3" key="1">
    <citation type="submission" date="2022-10" db="EMBL/GenBank/DDBJ databases">
        <title>Complete genome sequence of Schlegelella aquatica LMG 23380.</title>
        <authorList>
            <person name="Musilova J."/>
            <person name="Kourilova X."/>
            <person name="Bezdicek M."/>
            <person name="Hermankova K."/>
            <person name="Obruca S."/>
            <person name="Sedlar K."/>
        </authorList>
    </citation>
    <scope>NUCLEOTIDE SEQUENCE</scope>
    <source>
        <strain evidence="3">LMG 23380</strain>
    </source>
</reference>
<sequence>MPEFLSAYKPLLTALVLPPASLILLVLVGARLILPRRVLGFTLVLAACLGLWLTSTSGFARVLQQFVLRTPPAWTQADIEALRKEVKAQPRGRTELAIIVLGGGMKPRAPEYGVSDLTPASHQRLRYGVWLARATGAPLGFSGGLGWSQLDGETPEARIAERLAQEEFGLRLRWVEDLSRDTHENAARTAALLRSAGVRKVIIVTHAWHMPRALRSFREVLGNDMQVVGAPMGFHVRRTAPALEWLPSSEGLYENRVVLRELLAWLVGA</sequence>
<keyword evidence="4" id="KW-1185">Reference proteome</keyword>
<dbReference type="RefSeq" id="WP_264891646.1">
    <property type="nucleotide sequence ID" value="NZ_CP110257.1"/>
</dbReference>
<dbReference type="PANTHER" id="PTHR30336:SF20">
    <property type="entry name" value="DUF218 DOMAIN-CONTAINING PROTEIN"/>
    <property type="match status" value="1"/>
</dbReference>
<dbReference type="Pfam" id="PF02698">
    <property type="entry name" value="DUF218"/>
    <property type="match status" value="1"/>
</dbReference>
<evidence type="ECO:0000313" key="4">
    <source>
        <dbReference type="Proteomes" id="UP001163266"/>
    </source>
</evidence>
<evidence type="ECO:0000259" key="2">
    <source>
        <dbReference type="Pfam" id="PF02698"/>
    </source>
</evidence>
<evidence type="ECO:0000313" key="3">
    <source>
        <dbReference type="EMBL" id="UZD54077.1"/>
    </source>
</evidence>